<dbReference type="EMBL" id="JAFITR010000058">
    <property type="protein sequence ID" value="MBN4067059.1"/>
    <property type="molecule type" value="Genomic_DNA"/>
</dbReference>
<reference evidence="1 2" key="1">
    <citation type="submission" date="2021-02" db="EMBL/GenBank/DDBJ databases">
        <title>Activity-based single-cell genomes from oceanic crustal fluid captures similar information to metagenomic and metatranscriptomic surveys with orders of magnitude less sampling.</title>
        <authorList>
            <person name="D'Angelo T.S."/>
            <person name="Orcutt B.N."/>
        </authorList>
    </citation>
    <scope>NUCLEOTIDE SEQUENCE [LARGE SCALE GENOMIC DNA]</scope>
    <source>
        <strain evidence="1">AH-315-G07</strain>
    </source>
</reference>
<comment type="caution">
    <text evidence="1">The sequence shown here is derived from an EMBL/GenBank/DDBJ whole genome shotgun (WGS) entry which is preliminary data.</text>
</comment>
<evidence type="ECO:0000313" key="2">
    <source>
        <dbReference type="Proteomes" id="UP000722121"/>
    </source>
</evidence>
<protein>
    <submittedName>
        <fullName evidence="1">Uncharacterized protein</fullName>
    </submittedName>
</protein>
<dbReference type="Proteomes" id="UP000722121">
    <property type="component" value="Unassembled WGS sequence"/>
</dbReference>
<sequence length="265" mass="30213">MERIVQEQANKLSNTVPDRLRAERLDCWPSSSGGRVDNIRALFADAIRDSLSHVQSVVADLRRPGFLFYKYDAKGSMQTRFTQIASENKRTTHKEVQKCSWNASEELIDTLKQSVRKGEQAKILFPGSDGPVWALDSCMCQCMSRAACRNDKISITLSEERCDELDCRVSTTSYLKRGCEVVEITSRVIVTIGYCARELLLRWTSFIGNRERFSQKHTLKNSVKTTTSTVIEVATNYLPAIVRPLSSEIDRHILLDRWKEVQKKS</sequence>
<accession>A0ABS3ASC5</accession>
<name>A0ABS3ASC5_9BACT</name>
<gene>
    <name evidence="1" type="ORF">JYU14_03145</name>
</gene>
<evidence type="ECO:0000313" key="1">
    <source>
        <dbReference type="EMBL" id="MBN4067059.1"/>
    </source>
</evidence>
<organism evidence="1 2">
    <name type="scientific">Simkania negevensis</name>
    <dbReference type="NCBI Taxonomy" id="83561"/>
    <lineage>
        <taxon>Bacteria</taxon>
        <taxon>Pseudomonadati</taxon>
        <taxon>Chlamydiota</taxon>
        <taxon>Chlamydiia</taxon>
        <taxon>Parachlamydiales</taxon>
        <taxon>Simkaniaceae</taxon>
        <taxon>Simkania</taxon>
    </lineage>
</organism>
<keyword evidence="2" id="KW-1185">Reference proteome</keyword>
<proteinExistence type="predicted"/>